<keyword evidence="3" id="KW-0012">Acyltransferase</keyword>
<evidence type="ECO:0000256" key="3">
    <source>
        <dbReference type="ARBA" id="ARBA00023315"/>
    </source>
</evidence>
<gene>
    <name evidence="5" type="ORF">UF66_0704</name>
</gene>
<dbReference type="InterPro" id="IPR012147">
    <property type="entry name" value="P_Ac_Bu_trans"/>
</dbReference>
<dbReference type="SUPFAM" id="SSF53659">
    <property type="entry name" value="Isocitrate/Isopropylmalate dehydrogenase-like"/>
    <property type="match status" value="1"/>
</dbReference>
<evidence type="ECO:0000313" key="5">
    <source>
        <dbReference type="EMBL" id="KKI63657.1"/>
    </source>
</evidence>
<accession>A0A0M2NUI3</accession>
<dbReference type="Proteomes" id="UP000034455">
    <property type="component" value="Unassembled WGS sequence"/>
</dbReference>
<dbReference type="GO" id="GO:0016746">
    <property type="term" value="F:acyltransferase activity"/>
    <property type="evidence" value="ECO:0007669"/>
    <property type="project" value="UniProtKB-KW"/>
</dbReference>
<dbReference type="PANTHER" id="PTHR43356">
    <property type="entry name" value="PHOSPHATE ACETYLTRANSFERASE"/>
    <property type="match status" value="1"/>
</dbReference>
<feature type="domain" description="Phosphate acetyl/butaryl transferase" evidence="4">
    <location>
        <begin position="86"/>
        <end position="293"/>
    </location>
</feature>
<dbReference type="GO" id="GO:0006085">
    <property type="term" value="P:acetyl-CoA biosynthetic process"/>
    <property type="evidence" value="ECO:0007669"/>
    <property type="project" value="UniProtKB-UniPathway"/>
</dbReference>
<reference evidence="5 6" key="1">
    <citation type="submission" date="2015-03" db="EMBL/GenBank/DDBJ databases">
        <title>Genome Assembly of Staphylococcus cohnii subsp. cohnii strain G22B2.</title>
        <authorList>
            <person name="Nair G."/>
            <person name="Kaur G."/>
            <person name="Khatri I."/>
            <person name="Singh N.K."/>
            <person name="Sathyabama S."/>
            <person name="Maurya S.K."/>
            <person name="Subramanian S."/>
            <person name="Agrewala J.N."/>
            <person name="Mayilraj S."/>
        </authorList>
    </citation>
    <scope>NUCLEOTIDE SEQUENCE [LARGE SCALE GENOMIC DNA]</scope>
    <source>
        <strain evidence="5 6">G22B2</strain>
    </source>
</reference>
<dbReference type="Gene3D" id="3.40.718.10">
    <property type="entry name" value="Isopropylmalate Dehydrogenase"/>
    <property type="match status" value="1"/>
</dbReference>
<dbReference type="AlphaFoldDB" id="A0A0M2NUI3"/>
<comment type="caution">
    <text evidence="5">The sequence shown here is derived from an EMBL/GenBank/DDBJ whole genome shotgun (WGS) entry which is preliminary data.</text>
</comment>
<organism evidence="5 6">
    <name type="scientific">Staphylococcus cohnii subsp. cohnii</name>
    <dbReference type="NCBI Taxonomy" id="74704"/>
    <lineage>
        <taxon>Bacteria</taxon>
        <taxon>Bacillati</taxon>
        <taxon>Bacillota</taxon>
        <taxon>Bacilli</taxon>
        <taxon>Bacillales</taxon>
        <taxon>Staphylococcaceae</taxon>
        <taxon>Staphylococcus</taxon>
        <taxon>Staphylococcus cohnii species complex</taxon>
    </lineage>
</organism>
<evidence type="ECO:0000313" key="6">
    <source>
        <dbReference type="Proteomes" id="UP000034455"/>
    </source>
</evidence>
<dbReference type="InterPro" id="IPR002505">
    <property type="entry name" value="PTA_PTB"/>
</dbReference>
<dbReference type="Pfam" id="PF01515">
    <property type="entry name" value="PTA_PTB"/>
    <property type="match status" value="1"/>
</dbReference>
<dbReference type="InterPro" id="IPR050500">
    <property type="entry name" value="Phos_Acetyltrans/Butyryltrans"/>
</dbReference>
<dbReference type="UniPathway" id="UPA00340">
    <property type="reaction ID" value="UER00459"/>
</dbReference>
<evidence type="ECO:0000256" key="1">
    <source>
        <dbReference type="ARBA" id="ARBA00005656"/>
    </source>
</evidence>
<proteinExistence type="inferred from homology"/>
<keyword evidence="2 5" id="KW-0808">Transferase</keyword>
<name>A0A0M2NUI3_STACC</name>
<dbReference type="EMBL" id="LAKJ01000013">
    <property type="protein sequence ID" value="KKI63657.1"/>
    <property type="molecule type" value="Genomic_DNA"/>
</dbReference>
<sequence length="302" mass="33650">MRFQQLVEPCETMAGNVAVLYANDEKMIAVLVKALELTNIDIFIYDTQDTTEIIRSFDLEPQILNRIHVLTFSSDYELLKQCSEDLSQGKVTVLMKGKMKATSMISFLLSNKNFIDQYGFLNHVACFSIPNYHKTLMISDVAYNVAPTIEEKKQIIKNLTTFSKTLGYDEFNIGLLSSVEQASKKILSSIDGEKLKNIFNRTSDTDVKIDGPILFDHAISKKRAIEKNNTSSIAGNVDALLVSNIDVGSVLLKSLTYFGNASVSSLLLGAKFPIVFTSRTESKQNKLNSLLLALKSQNGFNF</sequence>
<dbReference type="PIRSF" id="PIRSF000428">
    <property type="entry name" value="P_Ac_trans"/>
    <property type="match status" value="1"/>
</dbReference>
<comment type="similarity">
    <text evidence="1">Belongs to the phosphate acetyltransferase and butyryltransferase family.</text>
</comment>
<evidence type="ECO:0000256" key="2">
    <source>
        <dbReference type="ARBA" id="ARBA00022679"/>
    </source>
</evidence>
<dbReference type="PANTHER" id="PTHR43356:SF2">
    <property type="entry name" value="PHOSPHATE ACETYLTRANSFERASE"/>
    <property type="match status" value="1"/>
</dbReference>
<dbReference type="RefSeq" id="WP_019468377.1">
    <property type="nucleotide sequence ID" value="NZ_LAKJ01000013.1"/>
</dbReference>
<dbReference type="PATRIC" id="fig|74704.6.peg.719"/>
<evidence type="ECO:0000259" key="4">
    <source>
        <dbReference type="Pfam" id="PF01515"/>
    </source>
</evidence>
<protein>
    <submittedName>
        <fullName evidence="5">Phosphate acetyltransferase</fullName>
    </submittedName>
</protein>